<dbReference type="InterPro" id="IPR025481">
    <property type="entry name" value="Cell_Morphogen_C"/>
</dbReference>
<feature type="compositionally biased region" description="Acidic residues" evidence="1">
    <location>
        <begin position="2492"/>
        <end position="2501"/>
    </location>
</feature>
<reference evidence="6 7" key="1">
    <citation type="journal article" date="2019" name="Gigascience">
        <title>High-coverage genomes to elucidate the evolution of penguins.</title>
        <authorList>
            <person name="Pan H."/>
            <person name="Cole T.L."/>
            <person name="Bi X."/>
            <person name="Fang M."/>
            <person name="Zhou C."/>
            <person name="Yang Z."/>
            <person name="Ksepka D.T."/>
            <person name="Hart T."/>
            <person name="Bouzat J.L."/>
            <person name="Argilla L.S."/>
            <person name="Bertelsen M.F."/>
            <person name="Boersma P.D."/>
            <person name="Bost C.A."/>
            <person name="Cherel Y."/>
            <person name="Dann P."/>
            <person name="Fiddaman S.R."/>
            <person name="Howard P."/>
            <person name="Labuschagne K."/>
            <person name="Mattern T."/>
            <person name="Miller G."/>
            <person name="Parker P."/>
            <person name="Phillips R.A."/>
            <person name="Quillfeldt P."/>
            <person name="Ryan P.G."/>
            <person name="Taylor H."/>
            <person name="Thompson D.R."/>
            <person name="Young M.J."/>
            <person name="Ellegaard M.R."/>
            <person name="Gilbert M.T.P."/>
            <person name="Sinding M.S."/>
            <person name="Pacheco G."/>
            <person name="Shepherd L.D."/>
            <person name="Tennyson A.J.D."/>
            <person name="Grosser S."/>
            <person name="Kay E."/>
            <person name="Nupen L.J."/>
            <person name="Ellenberg U."/>
            <person name="Houston D.M."/>
            <person name="Reeve A.H."/>
            <person name="Johnson K."/>
            <person name="Masello J.F."/>
            <person name="Stracke T."/>
            <person name="McKinlay B."/>
            <person name="Borboroglu P.G."/>
            <person name="Zhang D.X."/>
            <person name="Zhang G."/>
        </authorList>
    </citation>
    <scope>NUCLEOTIDE SEQUENCE [LARGE SCALE GENOMIC DNA]</scope>
    <source>
        <strain evidence="6">GS 12</strain>
    </source>
</reference>
<name>A0A8K0BPN7_9AVES</name>
<feature type="region of interest" description="Disordered" evidence="1">
    <location>
        <begin position="105"/>
        <end position="125"/>
    </location>
</feature>
<feature type="domain" description="Protein furry C-terminal" evidence="5">
    <location>
        <begin position="2293"/>
        <end position="2990"/>
    </location>
</feature>
<feature type="region of interest" description="Disordered" evidence="1">
    <location>
        <begin position="2553"/>
        <end position="2589"/>
    </location>
</feature>
<feature type="non-terminal residue" evidence="6">
    <location>
        <position position="1"/>
    </location>
</feature>
<evidence type="ECO:0000259" key="3">
    <source>
        <dbReference type="Pfam" id="PF14225"/>
    </source>
</evidence>
<accession>A0A8K0BPN7</accession>
<dbReference type="Pfam" id="PF14225">
    <property type="entry name" value="MOR2-PAG1_C"/>
    <property type="match status" value="1"/>
</dbReference>
<dbReference type="PANTHER" id="PTHR12295">
    <property type="entry name" value="FURRY-RELATED"/>
    <property type="match status" value="1"/>
</dbReference>
<feature type="domain" description="Cell morphogenesis central region" evidence="4">
    <location>
        <begin position="1600"/>
        <end position="1661"/>
    </location>
</feature>
<evidence type="ECO:0000256" key="1">
    <source>
        <dbReference type="SAM" id="MobiDB-lite"/>
    </source>
</evidence>
<feature type="region of interest" description="Disordered" evidence="1">
    <location>
        <begin position="1491"/>
        <end position="1553"/>
    </location>
</feature>
<keyword evidence="7" id="KW-1185">Reference proteome</keyword>
<feature type="region of interest" description="Disordered" evidence="1">
    <location>
        <begin position="2466"/>
        <end position="2501"/>
    </location>
</feature>
<dbReference type="Proteomes" id="UP000799811">
    <property type="component" value="Unassembled WGS sequence"/>
</dbReference>
<feature type="domain" description="Cell morphogenesis central region" evidence="4">
    <location>
        <begin position="1380"/>
        <end position="1426"/>
    </location>
</feature>
<feature type="compositionally biased region" description="Polar residues" evidence="1">
    <location>
        <begin position="2553"/>
        <end position="2570"/>
    </location>
</feature>
<feature type="region of interest" description="Disordered" evidence="1">
    <location>
        <begin position="892"/>
        <end position="914"/>
    </location>
</feature>
<dbReference type="EMBL" id="VULK01000716">
    <property type="protein sequence ID" value="KAF1634426.1"/>
    <property type="molecule type" value="Genomic_DNA"/>
</dbReference>
<proteinExistence type="predicted"/>
<comment type="caution">
    <text evidence="6">The sequence shown here is derived from an EMBL/GenBank/DDBJ whole genome shotgun (WGS) entry which is preliminary data.</text>
</comment>
<evidence type="ECO:0000259" key="5">
    <source>
        <dbReference type="Pfam" id="PF19421"/>
    </source>
</evidence>
<feature type="compositionally biased region" description="Polar residues" evidence="1">
    <location>
        <begin position="2472"/>
        <end position="2491"/>
    </location>
</feature>
<dbReference type="Pfam" id="PF19421">
    <property type="entry name" value="Fry_C"/>
    <property type="match status" value="1"/>
</dbReference>
<evidence type="ECO:0000313" key="7">
    <source>
        <dbReference type="Proteomes" id="UP000799811"/>
    </source>
</evidence>
<evidence type="ECO:0000313" key="6">
    <source>
        <dbReference type="EMBL" id="KAF1634426.1"/>
    </source>
</evidence>
<feature type="domain" description="Cell morphogenesis protein C-terminal" evidence="3">
    <location>
        <begin position="2009"/>
        <end position="2261"/>
    </location>
</feature>
<protein>
    <submittedName>
        <fullName evidence="6">Protein furry homolog-like</fullName>
    </submittedName>
</protein>
<dbReference type="GO" id="GO:0005938">
    <property type="term" value="C:cell cortex"/>
    <property type="evidence" value="ECO:0007669"/>
    <property type="project" value="TreeGrafter"/>
</dbReference>
<feature type="domain" description="Cell morphogenesis central region" evidence="4">
    <location>
        <begin position="1172"/>
        <end position="1338"/>
    </location>
</feature>
<dbReference type="Pfam" id="PF14222">
    <property type="entry name" value="MOR2-PAG1_N"/>
    <property type="match status" value="1"/>
</dbReference>
<dbReference type="GO" id="GO:0031175">
    <property type="term" value="P:neuron projection development"/>
    <property type="evidence" value="ECO:0007669"/>
    <property type="project" value="TreeGrafter"/>
</dbReference>
<feature type="compositionally biased region" description="Basic and acidic residues" evidence="1">
    <location>
        <begin position="1511"/>
        <end position="1520"/>
    </location>
</feature>
<dbReference type="InterPro" id="IPR016024">
    <property type="entry name" value="ARM-type_fold"/>
</dbReference>
<feature type="compositionally biased region" description="Low complexity" evidence="1">
    <location>
        <begin position="1491"/>
        <end position="1502"/>
    </location>
</feature>
<feature type="non-terminal residue" evidence="6">
    <location>
        <position position="2991"/>
    </location>
</feature>
<dbReference type="InterPro" id="IPR039867">
    <property type="entry name" value="Furry/Tao3/Mor2"/>
</dbReference>
<feature type="compositionally biased region" description="Low complexity" evidence="1">
    <location>
        <begin position="892"/>
        <end position="901"/>
    </location>
</feature>
<evidence type="ECO:0000259" key="4">
    <source>
        <dbReference type="Pfam" id="PF14228"/>
    </source>
</evidence>
<evidence type="ECO:0000259" key="2">
    <source>
        <dbReference type="Pfam" id="PF14222"/>
    </source>
</evidence>
<feature type="domain" description="Cell morphogenesis protein N-terminal" evidence="2">
    <location>
        <begin position="132"/>
        <end position="664"/>
    </location>
</feature>
<dbReference type="GO" id="GO:0000902">
    <property type="term" value="P:cell morphogenesis"/>
    <property type="evidence" value="ECO:0007669"/>
    <property type="project" value="InterPro"/>
</dbReference>
<sequence>VSPSVVSTWEKRGIIMSNITIDPDVKPGEYVIKSLFAEFAVQAEKKIEVVMAEPLEKLLSRSLQRGEDLQFDQLISSMSSVAEHCLPSLLRTLFDWYRRQNGTEDESYEYRPRSSTKSKGDDQQRERDYLLERRDLAVDFIFCLVLIEVLKQIPVHPVPDPLVHEVLNLAFKHFKHKEGYSGTNTGNVHIIADLYAEVTGVLAQSKFQAVRKKFVTELKELRQKEQSPHVVQSIISLIMGMKFFRVKMYPVEDFEASFQFMQECAQYFLEVKDKDIKHALAGLFVEILIPVAAAVKNEVNVPCLKNFVEMLYQTTFELSSRKKHSLALYPLITCLLCVSQKQFFLNNWHVFLQNCLSHLKNKDPKMSRVALESLYRLLWVYVIRIKCESNTVTQSRLMSIVSALFPKGSRSVVPRDTPLNIFVKIIQFIAQERLDFAMKEIIFDLLSVGKSPKTFTINPERMNIGLRVFLVIADSLQQKDGEPPMPTTGVVLPSGNTLRVKKIFLNKTLTDEEAKVIGMSIYYPQVRKALDSILRHLDKEVGRPMCMTSVQMSNKEPEDMITGERKPKIDLFRTCIAAIPRLIPDGMSRTDLIELLARLTIHMDEELRALAFNTLQALMLDFPDWREDVLSGFVYFIVREVTDVHPTLLDNAVKMLVQLINQWKQAAQMHNKNQDSQRGVSNGAAHTLPLERTLYSSVFHVVEGFALVILCSTRPATRRLAVSVLREIRALFTLLEISKSDDELAIDVMDRLSATILESFIHLTGADQTTLLYCPSSIDLQTLADWNSSPISHQFDVVSPSHIWIFAHVTQGQDPWIISLSSFMKQENLPKHCPTAVSYAWTFAYTRLQLLSPQVDINSPINAKKVNTTTSSDSYIGLWRNYLILCCSAASSSNSSTSTGSVRCSPPETLASTPDSGYSIDSRIIGIPSPSSLFKHIVPMMRSESMEITESLVLGLGRTNPGAFRELIEELHPIIKEALERRPENMKRRRRRDILRVQLVRIFELLADAGVISHSASGGLDSETHSLNNTLLEYVDLTRQLLEAENEKDSDTLKDIRCHFSALVANIIQNVPVHQRRSVFPQQSLRHSLFMLFSHWAGPFSIMFTPLDRYSDRNMRINRHQYCALKAMSAVLCCGPVADNVGLSSDGYLYKWLDNILDSQDKKVHQLGCEAVMLLLELNPDQSNLMYWAVDRCYTGSKRVAAGCFKAIASVFQNRDYQCDTVTLLNLILFKAADSTRAIYEVAMQLLQILEPKMFRYAHKLEVQRMDGVLGQPSPLPHLYSVSYYQLSEELARTYPELTLAIFSEVSQRIQTAHPAGRQVMLHYLLPWMNNIELVDLKPLPTIRRQDEDEEDSLKDREIMVNSRRWLRGEGWGSPQATAMVLNNLMYMTAKYGDEVAWSEIENVWTTLADSWPKNLKIILHFLISICGVNSEPSLLPYVKKVIVYLGRDKTMQLLEELVSELQLTDPVSSGVTHMDNPPYYRITSSYKIPSVTSGTTSSSNTMVAPTDGNPDSKHTKDNIEENGLNSNLNRQHHRLESRYSSSSGGSYEEEKSDSMPLYSNWRLKVMEHNQGEPLPFPPTGGCWSPLVDYLPETSPPGMSLHRCNIAVILLTDLIVDHSVKVEWGGYLHLLLHAIFIGFDHCHPEVYEHCKRLLLHLLIVMGSGSNVQSVASVLLRNREFNESRVLTVKQTTHLDYTFTAGVHDFIPDYQPSPMTDSGLSSSSTSSSISLGNTSAAISHLHTTILNEVDISVEQDEKVKTLIEFITSRKRGPLWNHEDVSAKNPNIKSAEQLTVFLKHVVSIFKQSSSGGFQLEHRLSEVALQTALSCSSRHYAGRSFQIFRALKQPLTASTLSDVLSRLVETVGDAGEEAQGFVIELLLTLESAIDTLAETMKHYDLLSALSQTSYHDSVMGNKYAANRKSTGQINLSTSPINSSSCLGYYSNARSNSLRLNLISERRGDRRRSNTLDIMDGRINHGGSLARTRSLSSLREGGMYDVQPTTDPVNLMATIFWIAASLLESDYEYEYLLALKLLNKLLIHLPLDKSESREKIEKVQNKLKWNNFPGLQQLFLKGFTSASTQEMTVHLLSKLITISRHALVDPSQLAGFPLNILCLLPHLIQHFDNPTQFCKETADRIAKVCAEEKSPTLANLAHMMSLYSTHSYSRDCSNWINVVCRYLHDSFSDATFNLVTYLAELLEKGLSSMQQSLLQIIYSLLSHIDLSTAPVKQFNLEIIKVIGKYVQSPYWKEALNILKLVVSRSASLVVPNDIPKSYGGDIGSPEISFTKIFNNVSKELPGKTLDFHFDISETPIIGNKYGDQHSAAGRNGKPKVIAVTRSTSSTSSGSNSNALVPVSWKRPQLSQRRTREKLMNVLSLCGPESGLPKNPSVVFSSNEDLEVGDQQTSLISTTEEVIQEEEVAVEDNTSEQQFGVFKDFDFLDVELEDAEGESMDNFNWGVRRRSLDSIDKGDTPSLQECQYSGSTPSLNLTNQEDTDESSEEEAALTASQILSRSQMLNSDSAIDETISDHAGLSLQSQDSTSSVGTEEVLQIRTETPSLEASPLDNSSNQLPEEGSSAVRDEQVSTASEDTGSYLLQEQQDCLVCHESLELEETPELAEAAAPESYSESIYEEEQDGFPEVQTSPPPSPFLSAILAAFQPVAYDDEEQAWRCHVNQMLSDTDGSCAVYTFHVFSRLFQTIQRKFVSITNDSVSFLGESLQRIGTKFKSSLEVMMLCSECPTVFVDAETLMSCGLLETLKFSVLELQEHLDTYNVKREAAEQWLEDCKRTFGTDDGIHGTNTDAQELELCRRLYKLHFQLLLLFQAYCKLISQVKTIKKEAEVINMSEELALLESCLKEAEAASDSGIEEIEIAESSQASTETAIHSLIETLRSKEFVSAVAQVKAFRSIWPHDIFGSSEDDPVQTLLHIYFRHQTLGQTGSFAVVGSNQDMSEASSKLMELNLEIRESLRMVQSYQLLGKIKPGLNLVSTGF</sequence>
<dbReference type="Pfam" id="PF14228">
    <property type="entry name" value="MOR2-PAG1_mid"/>
    <property type="match status" value="4"/>
</dbReference>
<dbReference type="PANTHER" id="PTHR12295:SF9">
    <property type="entry name" value="PROTEIN FURRY HOMOLOG-LIKE"/>
    <property type="match status" value="1"/>
</dbReference>
<feature type="domain" description="Cell morphogenesis central region" evidence="4">
    <location>
        <begin position="1748"/>
        <end position="1861"/>
    </location>
</feature>
<dbReference type="InterPro" id="IPR025614">
    <property type="entry name" value="Cell_morpho_N"/>
</dbReference>
<organism evidence="6 7">
    <name type="scientific">Eudyptes filholi</name>
    <name type="common">Southern rockhopper penguin</name>
    <dbReference type="NCBI Taxonomy" id="1419345"/>
    <lineage>
        <taxon>Eukaryota</taxon>
        <taxon>Metazoa</taxon>
        <taxon>Chordata</taxon>
        <taxon>Craniata</taxon>
        <taxon>Vertebrata</taxon>
        <taxon>Euteleostomi</taxon>
        <taxon>Archelosauria</taxon>
        <taxon>Archosauria</taxon>
        <taxon>Dinosauria</taxon>
        <taxon>Saurischia</taxon>
        <taxon>Theropoda</taxon>
        <taxon>Coelurosauria</taxon>
        <taxon>Aves</taxon>
        <taxon>Neognathae</taxon>
        <taxon>Neoaves</taxon>
        <taxon>Aequornithes</taxon>
        <taxon>Sphenisciformes</taxon>
        <taxon>Spheniscidae</taxon>
        <taxon>Eudyptes</taxon>
    </lineage>
</organism>
<dbReference type="SUPFAM" id="SSF48371">
    <property type="entry name" value="ARM repeat"/>
    <property type="match status" value="2"/>
</dbReference>
<dbReference type="GO" id="GO:0030427">
    <property type="term" value="C:site of polarized growth"/>
    <property type="evidence" value="ECO:0007669"/>
    <property type="project" value="TreeGrafter"/>
</dbReference>
<gene>
    <name evidence="6" type="primary">FRYL</name>
    <name evidence="6" type="ORF">FQV13_0003832</name>
</gene>
<dbReference type="InterPro" id="IPR029473">
    <property type="entry name" value="MOR2-PAG1_mid"/>
</dbReference>
<dbReference type="InterPro" id="IPR045842">
    <property type="entry name" value="Fry_C"/>
</dbReference>